<dbReference type="GO" id="GO:0034477">
    <property type="term" value="P:U6 snRNA 3'-end processing"/>
    <property type="evidence" value="ECO:0007669"/>
    <property type="project" value="UniProtKB-UniRule"/>
</dbReference>
<dbReference type="InterPro" id="IPR027521">
    <property type="entry name" value="Usb1"/>
</dbReference>
<dbReference type="GO" id="GO:1990838">
    <property type="term" value="F:poly(U)-specific exoribonuclease activity, producing 3' uridine cyclic phosphate ends"/>
    <property type="evidence" value="ECO:0007669"/>
    <property type="project" value="UniProtKB-UniRule"/>
</dbReference>
<keyword evidence="2 6" id="KW-0378">Hydrolase</keyword>
<evidence type="ECO:0000256" key="5">
    <source>
        <dbReference type="ARBA" id="ARBA00029300"/>
    </source>
</evidence>
<dbReference type="PANTHER" id="PTHR13522">
    <property type="entry name" value="U6 SNRNA PHOSPHODIESTERASE 1"/>
    <property type="match status" value="1"/>
</dbReference>
<dbReference type="AlphaFoldDB" id="A0AA38IZX2"/>
<comment type="function">
    <text evidence="6">Phosphodiesterase responsible for the U6 snRNA 3' end processing. Acts as an exoribonuclease (RNase) responsible for trimming the poly(U) tract of the last nucleotides in the pre-U6 snRNA molecule, leading to the formation of mature U6 snRNA.</text>
</comment>
<dbReference type="Pfam" id="PF09749">
    <property type="entry name" value="HVSL"/>
    <property type="match status" value="1"/>
</dbReference>
<dbReference type="Proteomes" id="UP001168821">
    <property type="component" value="Unassembled WGS sequence"/>
</dbReference>
<evidence type="ECO:0000256" key="6">
    <source>
        <dbReference type="HAMAP-Rule" id="MF_03040"/>
    </source>
</evidence>
<keyword evidence="4 6" id="KW-0539">Nucleus</keyword>
<evidence type="ECO:0000313" key="7">
    <source>
        <dbReference type="EMBL" id="KAJ3664261.1"/>
    </source>
</evidence>
<sequence length="268" mass="31309">MSNKGALALLADYEGNSSDEEAPSRCFSTKRLHRDEENEEIRIKRVTKLPAPIFIINNPEEVVDDPSLHDGRIRSFAHERGNWVTYAYIPYENNEGLQRLMSLVTSVAVPEDIELKCFQDLHLSLTRTVILRYHWIDSFVSTLRDNLSHFTKFIIMLDHLEVYTNEEKTRTFIGLQVKTGYDTLLKLVHCLDNCLGDFKLPKFYENPSFHISIAWCLGDNTDKLKSLLPYLNRDLELLMSEYSQENWYTYVEQILCKTGNKIFQFQLQ</sequence>
<dbReference type="InterPro" id="IPR009097">
    <property type="entry name" value="Cyclic_Pdiesterase"/>
</dbReference>
<dbReference type="Gene3D" id="3.90.1140.10">
    <property type="entry name" value="Cyclic phosphodiesterase"/>
    <property type="match status" value="1"/>
</dbReference>
<evidence type="ECO:0000256" key="4">
    <source>
        <dbReference type="ARBA" id="ARBA00023242"/>
    </source>
</evidence>
<dbReference type="PANTHER" id="PTHR13522:SF3">
    <property type="entry name" value="U6 SNRNA PHOSPHODIESTERASE 1"/>
    <property type="match status" value="1"/>
</dbReference>
<evidence type="ECO:0000256" key="2">
    <source>
        <dbReference type="ARBA" id="ARBA00022801"/>
    </source>
</evidence>
<evidence type="ECO:0000256" key="3">
    <source>
        <dbReference type="ARBA" id="ARBA00023239"/>
    </source>
</evidence>
<evidence type="ECO:0000256" key="1">
    <source>
        <dbReference type="ARBA" id="ARBA00022722"/>
    </source>
</evidence>
<comment type="subcellular location">
    <subcellularLocation>
        <location evidence="6">Nucleus</location>
    </subcellularLocation>
</comment>
<dbReference type="EMBL" id="JALNTZ010000002">
    <property type="protein sequence ID" value="KAJ3664261.1"/>
    <property type="molecule type" value="Genomic_DNA"/>
</dbReference>
<evidence type="ECO:0000313" key="8">
    <source>
        <dbReference type="Proteomes" id="UP001168821"/>
    </source>
</evidence>
<feature type="active site" description="Proton donor/acceptor" evidence="6">
    <location>
        <position position="122"/>
    </location>
</feature>
<dbReference type="EC" id="3.1.4.-" evidence="6"/>
<keyword evidence="8" id="KW-1185">Reference proteome</keyword>
<reference evidence="7" key="1">
    <citation type="journal article" date="2023" name="G3 (Bethesda)">
        <title>Whole genome assemblies of Zophobas morio and Tenebrio molitor.</title>
        <authorList>
            <person name="Kaur S."/>
            <person name="Stinson S.A."/>
            <person name="diCenzo G.C."/>
        </authorList>
    </citation>
    <scope>NUCLEOTIDE SEQUENCE</scope>
    <source>
        <strain evidence="7">QUZm001</strain>
    </source>
</reference>
<name>A0AA38IZX2_9CUCU</name>
<dbReference type="GO" id="GO:0016829">
    <property type="term" value="F:lyase activity"/>
    <property type="evidence" value="ECO:0007669"/>
    <property type="project" value="UniProtKB-KW"/>
</dbReference>
<protein>
    <recommendedName>
        <fullName evidence="6">U6 snRNA phosphodiesterase</fullName>
        <ecNumber evidence="6">3.1.4.-</ecNumber>
    </recommendedName>
</protein>
<comment type="caution">
    <text evidence="7">The sequence shown here is derived from an EMBL/GenBank/DDBJ whole genome shotgun (WGS) entry which is preliminary data.</text>
</comment>
<keyword evidence="3" id="KW-0456">Lyase</keyword>
<organism evidence="7 8">
    <name type="scientific">Zophobas morio</name>
    <dbReference type="NCBI Taxonomy" id="2755281"/>
    <lineage>
        <taxon>Eukaryota</taxon>
        <taxon>Metazoa</taxon>
        <taxon>Ecdysozoa</taxon>
        <taxon>Arthropoda</taxon>
        <taxon>Hexapoda</taxon>
        <taxon>Insecta</taxon>
        <taxon>Pterygota</taxon>
        <taxon>Neoptera</taxon>
        <taxon>Endopterygota</taxon>
        <taxon>Coleoptera</taxon>
        <taxon>Polyphaga</taxon>
        <taxon>Cucujiformia</taxon>
        <taxon>Tenebrionidae</taxon>
        <taxon>Zophobas</taxon>
    </lineage>
</organism>
<feature type="active site" description="Proton donor/acceptor" evidence="6">
    <location>
        <position position="210"/>
    </location>
</feature>
<dbReference type="SUPFAM" id="SSF55144">
    <property type="entry name" value="LigT-like"/>
    <property type="match status" value="1"/>
</dbReference>
<comment type="catalytic activity">
    <reaction evidence="5">
        <text>a 3'-end uridylyl-uridine-RNA = a 3'-end 2',3'-cyclophospho-uridine-RNA + uridine</text>
        <dbReference type="Rhea" id="RHEA:46052"/>
        <dbReference type="Rhea" id="RHEA-COMP:17384"/>
        <dbReference type="Rhea" id="RHEA-COMP:17385"/>
        <dbReference type="ChEBI" id="CHEBI:16704"/>
        <dbReference type="ChEBI" id="CHEBI:85643"/>
        <dbReference type="ChEBI" id="CHEBI:85644"/>
    </reaction>
    <physiologicalReaction direction="left-to-right" evidence="5">
        <dbReference type="Rhea" id="RHEA:46053"/>
    </physiologicalReaction>
</comment>
<comment type="similarity">
    <text evidence="6">Belongs to the 2H phosphoesterase superfamily. USB1 family.</text>
</comment>
<dbReference type="FunFam" id="3.90.1140.10:FF:000002">
    <property type="entry name" value="U6 snRNA phosphodiesterase"/>
    <property type="match status" value="1"/>
</dbReference>
<accession>A0AA38IZX2</accession>
<dbReference type="HAMAP" id="MF_03040">
    <property type="entry name" value="USB1"/>
    <property type="match status" value="1"/>
</dbReference>
<dbReference type="GO" id="GO:0005634">
    <property type="term" value="C:nucleus"/>
    <property type="evidence" value="ECO:0007669"/>
    <property type="project" value="UniProtKB-SubCell"/>
</dbReference>
<keyword evidence="1 6" id="KW-0540">Nuclease</keyword>
<gene>
    <name evidence="7" type="ORF">Zmor_008444</name>
</gene>
<proteinExistence type="inferred from homology"/>